<protein>
    <recommendedName>
        <fullName evidence="5">Helicase</fullName>
    </recommendedName>
</protein>
<evidence type="ECO:0000259" key="2">
    <source>
        <dbReference type="PROSITE" id="PS51192"/>
    </source>
</evidence>
<reference evidence="4" key="1">
    <citation type="submission" date="2023-07" db="EMBL/GenBank/DDBJ databases">
        <authorList>
            <person name="Pelsma A.J. K."/>
        </authorList>
    </citation>
    <scope>NUCLEOTIDE SEQUENCE</scope>
</reference>
<feature type="domain" description="Helicase ATP-binding" evidence="2">
    <location>
        <begin position="19"/>
        <end position="166"/>
    </location>
</feature>
<dbReference type="SUPFAM" id="SSF52540">
    <property type="entry name" value="P-loop containing nucleoside triphosphate hydrolases"/>
    <property type="match status" value="1"/>
</dbReference>
<dbReference type="InterPro" id="IPR014001">
    <property type="entry name" value="Helicase_ATP-bd"/>
</dbReference>
<dbReference type="InterPro" id="IPR001650">
    <property type="entry name" value="Helicase_C-like"/>
</dbReference>
<evidence type="ECO:0008006" key="5">
    <source>
        <dbReference type="Google" id="ProtNLM"/>
    </source>
</evidence>
<gene>
    <name evidence="4" type="ORF">AMST5_01865</name>
</gene>
<feature type="region of interest" description="Disordered" evidence="1">
    <location>
        <begin position="344"/>
        <end position="367"/>
    </location>
</feature>
<name>A0AA48LZ23_9ZZZZ</name>
<dbReference type="InterPro" id="IPR006935">
    <property type="entry name" value="Helicase/UvrB_N"/>
</dbReference>
<sequence>MTAPLLRPYQERLDADIRCAFRSGARRVLAVSPTGSGKTVLFSAITAGAVRKGTRALLLGHRVEIVDQIAGAIARHGIPHGLIAPGTSPTEDPIQIASICTLARRLDHWRDQFDLVVCDEAHHAVSDSWKRVLAAFPTARILGTTATPERLDGRGLGDQFDHMALGPSVAELIAAGFLSPFTIFAPPQAPDLRGVRTRGGDYATEDLARAMGGVVVSSAVQEYQRLCPGVPAVVFCATIAHSMAVAAAFNAAGVPAAHVDGETPAEERRAAIAALATSELKVLCNVSLFGEGVDVPAIGAAILLRPTQSLALYLQQVGRALRPAPGKDKAIILDFAGNTARHGLPDEPRDWSLNSVARKDRPKSPLPKTRRCWKCNAVNSRNDDLCSRCGNPLVVRVAPPERRMVLQEAAPVRREPRDDALAARLRAMTYRARLRWAGSDEGRLRAVARACNYLPGWVGHRLDEIKVGAQ</sequence>
<dbReference type="PROSITE" id="PS51192">
    <property type="entry name" value="HELICASE_ATP_BIND_1"/>
    <property type="match status" value="1"/>
</dbReference>
<organism evidence="4">
    <name type="scientific">freshwater sediment metagenome</name>
    <dbReference type="NCBI Taxonomy" id="556182"/>
    <lineage>
        <taxon>unclassified sequences</taxon>
        <taxon>metagenomes</taxon>
        <taxon>ecological metagenomes</taxon>
    </lineage>
</organism>
<dbReference type="PANTHER" id="PTHR47396">
    <property type="entry name" value="TYPE I RESTRICTION ENZYME ECOKI R PROTEIN"/>
    <property type="match status" value="1"/>
</dbReference>
<feature type="domain" description="Helicase C-terminal" evidence="3">
    <location>
        <begin position="219"/>
        <end position="364"/>
    </location>
</feature>
<dbReference type="SMART" id="SM00490">
    <property type="entry name" value="HELICc"/>
    <property type="match status" value="1"/>
</dbReference>
<dbReference type="PROSITE" id="PS51194">
    <property type="entry name" value="HELICASE_CTER"/>
    <property type="match status" value="1"/>
</dbReference>
<evidence type="ECO:0000313" key="4">
    <source>
        <dbReference type="EMBL" id="CAJ0866494.1"/>
    </source>
</evidence>
<dbReference type="GO" id="GO:0016787">
    <property type="term" value="F:hydrolase activity"/>
    <property type="evidence" value="ECO:0007669"/>
    <property type="project" value="InterPro"/>
</dbReference>
<dbReference type="InterPro" id="IPR027417">
    <property type="entry name" value="P-loop_NTPase"/>
</dbReference>
<dbReference type="AlphaFoldDB" id="A0AA48LZ23"/>
<accession>A0AA48LZ23</accession>
<dbReference type="GO" id="GO:0005524">
    <property type="term" value="F:ATP binding"/>
    <property type="evidence" value="ECO:0007669"/>
    <property type="project" value="InterPro"/>
</dbReference>
<dbReference type="InterPro" id="IPR050742">
    <property type="entry name" value="Helicase_Restrict-Modif_Enz"/>
</dbReference>
<dbReference type="GO" id="GO:0003677">
    <property type="term" value="F:DNA binding"/>
    <property type="evidence" value="ECO:0007669"/>
    <property type="project" value="InterPro"/>
</dbReference>
<dbReference type="Pfam" id="PF00271">
    <property type="entry name" value="Helicase_C"/>
    <property type="match status" value="1"/>
</dbReference>
<dbReference type="Pfam" id="PF04851">
    <property type="entry name" value="ResIII"/>
    <property type="match status" value="1"/>
</dbReference>
<dbReference type="PANTHER" id="PTHR47396:SF1">
    <property type="entry name" value="ATP-DEPENDENT HELICASE IRC3-RELATED"/>
    <property type="match status" value="1"/>
</dbReference>
<dbReference type="Gene3D" id="3.40.50.300">
    <property type="entry name" value="P-loop containing nucleotide triphosphate hydrolases"/>
    <property type="match status" value="2"/>
</dbReference>
<dbReference type="SMART" id="SM00487">
    <property type="entry name" value="DEXDc"/>
    <property type="match status" value="1"/>
</dbReference>
<proteinExistence type="predicted"/>
<dbReference type="EMBL" id="OY288114">
    <property type="protein sequence ID" value="CAJ0866494.1"/>
    <property type="molecule type" value="Genomic_DNA"/>
</dbReference>
<evidence type="ECO:0000256" key="1">
    <source>
        <dbReference type="SAM" id="MobiDB-lite"/>
    </source>
</evidence>
<evidence type="ECO:0000259" key="3">
    <source>
        <dbReference type="PROSITE" id="PS51194"/>
    </source>
</evidence>
<dbReference type="GO" id="GO:0005829">
    <property type="term" value="C:cytosol"/>
    <property type="evidence" value="ECO:0007669"/>
    <property type="project" value="TreeGrafter"/>
</dbReference>